<dbReference type="PaxDb" id="2903-EOD22306"/>
<keyword evidence="8" id="KW-0228">DNA excision</keyword>
<dbReference type="PANTHER" id="PTHR11081:SF8">
    <property type="entry name" value="EXONUCLEASE 1"/>
    <property type="match status" value="1"/>
</dbReference>
<keyword evidence="12" id="KW-1185">Reference proteome</keyword>
<evidence type="ECO:0000256" key="1">
    <source>
        <dbReference type="ARBA" id="ARBA00004123"/>
    </source>
</evidence>
<dbReference type="AlphaFoldDB" id="A0A0D3JFM1"/>
<comment type="similarity">
    <text evidence="8">Belongs to the XPG/RAD2 endonuclease family. EXO1 subfamily.</text>
</comment>
<feature type="domain" description="XPG-I" evidence="9">
    <location>
        <begin position="137"/>
        <end position="188"/>
    </location>
</feature>
<dbReference type="PRINTS" id="PR00853">
    <property type="entry name" value="XPGRADSUPER"/>
</dbReference>
<dbReference type="Proteomes" id="UP000013827">
    <property type="component" value="Unassembled WGS sequence"/>
</dbReference>
<dbReference type="GO" id="GO:0005634">
    <property type="term" value="C:nucleus"/>
    <property type="evidence" value="ECO:0007669"/>
    <property type="project" value="UniProtKB-SubCell"/>
</dbReference>
<evidence type="ECO:0000313" key="12">
    <source>
        <dbReference type="Proteomes" id="UP000013827"/>
    </source>
</evidence>
<evidence type="ECO:0000256" key="7">
    <source>
        <dbReference type="ARBA" id="ARBA00023242"/>
    </source>
</evidence>
<dbReference type="CDD" id="cd09857">
    <property type="entry name" value="PIN_EXO1"/>
    <property type="match status" value="1"/>
</dbReference>
<comment type="function">
    <text evidence="8">5'-&gt;3' double-stranded DNA exonuclease which may also possess a cryptic 3'-&gt;5' double-stranded DNA exonuclease activity. Functions in DNA mismatch repair.</text>
</comment>
<keyword evidence="5 8" id="KW-0238">DNA-binding</keyword>
<dbReference type="InterPro" id="IPR006086">
    <property type="entry name" value="XPG-I_dom"/>
</dbReference>
<dbReference type="eggNOG" id="KOG2518">
    <property type="taxonomic scope" value="Eukaryota"/>
</dbReference>
<keyword evidence="3 8" id="KW-0227">DNA damage</keyword>
<dbReference type="GeneID" id="17267853"/>
<comment type="cofactor">
    <cofactor evidence="8">
        <name>Mg(2+)</name>
        <dbReference type="ChEBI" id="CHEBI:18420"/>
    </cofactor>
    <text evidence="8">Binds 2 magnesium ions per subunit. They probably participate in the reaction catalyzed by the enzyme. May bind an additional third magnesium ion after substrate binding.</text>
</comment>
<evidence type="ECO:0000313" key="11">
    <source>
        <dbReference type="EnsemblProtists" id="EOD22306"/>
    </source>
</evidence>
<name>A0A0D3JFM1_EMIH1</name>
<evidence type="ECO:0000256" key="2">
    <source>
        <dbReference type="ARBA" id="ARBA00022759"/>
    </source>
</evidence>
<keyword evidence="4 8" id="KW-0269">Exonuclease</keyword>
<dbReference type="SUPFAM" id="SSF88723">
    <property type="entry name" value="PIN domain-like"/>
    <property type="match status" value="1"/>
</dbReference>
<evidence type="ECO:0000259" key="9">
    <source>
        <dbReference type="SMART" id="SM00484"/>
    </source>
</evidence>
<dbReference type="GO" id="GO:0035312">
    <property type="term" value="F:5'-3' DNA exonuclease activity"/>
    <property type="evidence" value="ECO:0007669"/>
    <property type="project" value="UniProtKB-UniRule"/>
</dbReference>
<keyword evidence="8" id="KW-0460">Magnesium</keyword>
<dbReference type="KEGG" id="ehx:EMIHUDRAFT_44988"/>
<keyword evidence="8" id="KW-0479">Metal-binding</keyword>
<dbReference type="InterPro" id="IPR006085">
    <property type="entry name" value="XPG_DNA_repair_N"/>
</dbReference>
<keyword evidence="2" id="KW-0255">Endonuclease</keyword>
<dbReference type="EnsemblProtists" id="EOD22306">
    <property type="protein sequence ID" value="EOD22306"/>
    <property type="gene ID" value="EMIHUDRAFT_44988"/>
</dbReference>
<proteinExistence type="inferred from homology"/>
<dbReference type="FunFam" id="3.40.50.1010:FF:000111">
    <property type="entry name" value="Exonuclease 1"/>
    <property type="match status" value="1"/>
</dbReference>
<evidence type="ECO:0000256" key="8">
    <source>
        <dbReference type="RuleBase" id="RU910737"/>
    </source>
</evidence>
<dbReference type="InterPro" id="IPR044752">
    <property type="entry name" value="PIN-like_EXO1"/>
</dbReference>
<dbReference type="PANTHER" id="PTHR11081">
    <property type="entry name" value="FLAP ENDONUCLEASE FAMILY MEMBER"/>
    <property type="match status" value="1"/>
</dbReference>
<dbReference type="Gene3D" id="3.40.50.1010">
    <property type="entry name" value="5'-nuclease"/>
    <property type="match status" value="1"/>
</dbReference>
<dbReference type="STRING" id="2903.R1EH44"/>
<keyword evidence="8" id="KW-0378">Hydrolase</keyword>
<protein>
    <recommendedName>
        <fullName evidence="8">Exonuclease 1</fullName>
        <ecNumber evidence="8">3.1.-.-</ecNumber>
    </recommendedName>
</protein>
<dbReference type="OMA" id="FSEARKC"/>
<dbReference type="SMART" id="SM00484">
    <property type="entry name" value="XPGI"/>
    <property type="match status" value="1"/>
</dbReference>
<dbReference type="HOGENOM" id="CLU_008978_3_1_1"/>
<dbReference type="GO" id="GO:0006281">
    <property type="term" value="P:DNA repair"/>
    <property type="evidence" value="ECO:0007669"/>
    <property type="project" value="UniProtKB-UniRule"/>
</dbReference>
<evidence type="ECO:0000256" key="5">
    <source>
        <dbReference type="ARBA" id="ARBA00023125"/>
    </source>
</evidence>
<sequence>MGIPSLLPFLDDAMEDAHISRYTGKKAAIDGYAWLHKAAHTCVNELANGFHTTAHVDYCVNKFKLMRENGVEPVLVLDGAALPAKAATESSRRASRDRHRREANEMLKSNAPGWRDELAKAIDITPEHAHQLILACRRHNIAYYVAPYEADAQLALLATRGHVQLVVAEDSDMVPFGCPAVLFKMDGSG</sequence>
<keyword evidence="8" id="KW-0540">Nuclease</keyword>
<feature type="domain" description="XPG N-terminal" evidence="10">
    <location>
        <begin position="1"/>
        <end position="99"/>
    </location>
</feature>
<accession>A0A0D3JFM1</accession>
<dbReference type="RefSeq" id="XP_005774735.1">
    <property type="nucleotide sequence ID" value="XM_005774678.1"/>
</dbReference>
<dbReference type="GO" id="GO:0003677">
    <property type="term" value="F:DNA binding"/>
    <property type="evidence" value="ECO:0007669"/>
    <property type="project" value="UniProtKB-UniRule"/>
</dbReference>
<dbReference type="Pfam" id="PF00867">
    <property type="entry name" value="XPG_I"/>
    <property type="match status" value="1"/>
</dbReference>
<keyword evidence="6 8" id="KW-0234">DNA repair</keyword>
<keyword evidence="7 8" id="KW-0539">Nucleus</keyword>
<evidence type="ECO:0000259" key="10">
    <source>
        <dbReference type="SMART" id="SM00485"/>
    </source>
</evidence>
<organism evidence="11 12">
    <name type="scientific">Emiliania huxleyi (strain CCMP1516)</name>
    <dbReference type="NCBI Taxonomy" id="280463"/>
    <lineage>
        <taxon>Eukaryota</taxon>
        <taxon>Haptista</taxon>
        <taxon>Haptophyta</taxon>
        <taxon>Prymnesiophyceae</taxon>
        <taxon>Isochrysidales</taxon>
        <taxon>Noelaerhabdaceae</taxon>
        <taxon>Emiliania</taxon>
    </lineage>
</organism>
<dbReference type="Pfam" id="PF00752">
    <property type="entry name" value="XPG_N"/>
    <property type="match status" value="1"/>
</dbReference>
<evidence type="ECO:0000256" key="4">
    <source>
        <dbReference type="ARBA" id="ARBA00022839"/>
    </source>
</evidence>
<reference evidence="12" key="1">
    <citation type="journal article" date="2013" name="Nature">
        <title>Pan genome of the phytoplankton Emiliania underpins its global distribution.</title>
        <authorList>
            <person name="Read B.A."/>
            <person name="Kegel J."/>
            <person name="Klute M.J."/>
            <person name="Kuo A."/>
            <person name="Lefebvre S.C."/>
            <person name="Maumus F."/>
            <person name="Mayer C."/>
            <person name="Miller J."/>
            <person name="Monier A."/>
            <person name="Salamov A."/>
            <person name="Young J."/>
            <person name="Aguilar M."/>
            <person name="Claverie J.M."/>
            <person name="Frickenhaus S."/>
            <person name="Gonzalez K."/>
            <person name="Herman E.K."/>
            <person name="Lin Y.C."/>
            <person name="Napier J."/>
            <person name="Ogata H."/>
            <person name="Sarno A.F."/>
            <person name="Shmutz J."/>
            <person name="Schroeder D."/>
            <person name="de Vargas C."/>
            <person name="Verret F."/>
            <person name="von Dassow P."/>
            <person name="Valentin K."/>
            <person name="Van de Peer Y."/>
            <person name="Wheeler G."/>
            <person name="Dacks J.B."/>
            <person name="Delwiche C.F."/>
            <person name="Dyhrman S.T."/>
            <person name="Glockner G."/>
            <person name="John U."/>
            <person name="Richards T."/>
            <person name="Worden A.Z."/>
            <person name="Zhang X."/>
            <person name="Grigoriev I.V."/>
            <person name="Allen A.E."/>
            <person name="Bidle K."/>
            <person name="Borodovsky M."/>
            <person name="Bowler C."/>
            <person name="Brownlee C."/>
            <person name="Cock J.M."/>
            <person name="Elias M."/>
            <person name="Gladyshev V.N."/>
            <person name="Groth M."/>
            <person name="Guda C."/>
            <person name="Hadaegh A."/>
            <person name="Iglesias-Rodriguez M.D."/>
            <person name="Jenkins J."/>
            <person name="Jones B.M."/>
            <person name="Lawson T."/>
            <person name="Leese F."/>
            <person name="Lindquist E."/>
            <person name="Lobanov A."/>
            <person name="Lomsadze A."/>
            <person name="Malik S.B."/>
            <person name="Marsh M.E."/>
            <person name="Mackinder L."/>
            <person name="Mock T."/>
            <person name="Mueller-Roeber B."/>
            <person name="Pagarete A."/>
            <person name="Parker M."/>
            <person name="Probert I."/>
            <person name="Quesneville H."/>
            <person name="Raines C."/>
            <person name="Rensing S.A."/>
            <person name="Riano-Pachon D.M."/>
            <person name="Richier S."/>
            <person name="Rokitta S."/>
            <person name="Shiraiwa Y."/>
            <person name="Soanes D.M."/>
            <person name="van der Giezen M."/>
            <person name="Wahlund T.M."/>
            <person name="Williams B."/>
            <person name="Wilson W."/>
            <person name="Wolfe G."/>
            <person name="Wurch L.L."/>
        </authorList>
    </citation>
    <scope>NUCLEOTIDE SEQUENCE</scope>
</reference>
<dbReference type="InterPro" id="IPR029060">
    <property type="entry name" value="PIN-like_dom_sf"/>
</dbReference>
<evidence type="ECO:0000256" key="6">
    <source>
        <dbReference type="ARBA" id="ARBA00023204"/>
    </source>
</evidence>
<dbReference type="InterPro" id="IPR006084">
    <property type="entry name" value="XPG/Rad2"/>
</dbReference>
<comment type="subcellular location">
    <subcellularLocation>
        <location evidence="1 8">Nucleus</location>
    </subcellularLocation>
</comment>
<dbReference type="SMART" id="SM00485">
    <property type="entry name" value="XPGN"/>
    <property type="match status" value="1"/>
</dbReference>
<keyword evidence="8" id="KW-0267">Excision nuclease</keyword>
<dbReference type="EC" id="3.1.-.-" evidence="8"/>
<reference evidence="11" key="2">
    <citation type="submission" date="2024-10" db="UniProtKB">
        <authorList>
            <consortium name="EnsemblProtists"/>
        </authorList>
    </citation>
    <scope>IDENTIFICATION</scope>
</reference>
<evidence type="ECO:0000256" key="3">
    <source>
        <dbReference type="ARBA" id="ARBA00022763"/>
    </source>
</evidence>
<dbReference type="GO" id="GO:0046872">
    <property type="term" value="F:metal ion binding"/>
    <property type="evidence" value="ECO:0007669"/>
    <property type="project" value="UniProtKB-UniRule"/>
</dbReference>
<dbReference type="GO" id="GO:0017108">
    <property type="term" value="F:5'-flap endonuclease activity"/>
    <property type="evidence" value="ECO:0007669"/>
    <property type="project" value="TreeGrafter"/>
</dbReference>